<gene>
    <name evidence="1" type="ORF">DHEL01_v208508</name>
</gene>
<reference evidence="1" key="1">
    <citation type="submission" date="2017-09" db="EMBL/GenBank/DDBJ databases">
        <title>Polyketide synthases of a Diaporthe helianthi virulent isolate.</title>
        <authorList>
            <person name="Baroncelli R."/>
        </authorList>
    </citation>
    <scope>NUCLEOTIDE SEQUENCE [LARGE SCALE GENOMIC DNA]</scope>
    <source>
        <strain evidence="1">7/96</strain>
    </source>
</reference>
<dbReference type="AlphaFoldDB" id="A0A2P5HS68"/>
<evidence type="ECO:0000313" key="2">
    <source>
        <dbReference type="Proteomes" id="UP000094444"/>
    </source>
</evidence>
<sequence length="160" mass="18418">MATEKTLRAILQSAWGWPEAAGTVVIFKEGGKGAARTYKVHLTKKIFQMAELSLYELRSATPPPDSNYCYGMRIVFDKSPFPPPEEWRQDTGGIWEGAKSRKFWEFRDFYQESEESKALLLLDEAPRAERKRVVLERAERWRREREAKAGQSSQGSENVS</sequence>
<dbReference type="Proteomes" id="UP000094444">
    <property type="component" value="Unassembled WGS sequence"/>
</dbReference>
<name>A0A2P5HS68_DIAHE</name>
<accession>A0A2P5HS68</accession>
<comment type="caution">
    <text evidence="1">The sequence shown here is derived from an EMBL/GenBank/DDBJ whole genome shotgun (WGS) entry which is preliminary data.</text>
</comment>
<proteinExistence type="predicted"/>
<dbReference type="OrthoDB" id="5243560at2759"/>
<dbReference type="EMBL" id="MAVT02000862">
    <property type="protein sequence ID" value="POS73102.1"/>
    <property type="molecule type" value="Genomic_DNA"/>
</dbReference>
<keyword evidence="2" id="KW-1185">Reference proteome</keyword>
<evidence type="ECO:0000313" key="1">
    <source>
        <dbReference type="EMBL" id="POS73102.1"/>
    </source>
</evidence>
<dbReference type="InParanoid" id="A0A2P5HS68"/>
<protein>
    <submittedName>
        <fullName evidence="1">Uncharacterized protein</fullName>
    </submittedName>
</protein>
<organism evidence="1 2">
    <name type="scientific">Diaporthe helianthi</name>
    <dbReference type="NCBI Taxonomy" id="158607"/>
    <lineage>
        <taxon>Eukaryota</taxon>
        <taxon>Fungi</taxon>
        <taxon>Dikarya</taxon>
        <taxon>Ascomycota</taxon>
        <taxon>Pezizomycotina</taxon>
        <taxon>Sordariomycetes</taxon>
        <taxon>Sordariomycetidae</taxon>
        <taxon>Diaporthales</taxon>
        <taxon>Diaporthaceae</taxon>
        <taxon>Diaporthe</taxon>
    </lineage>
</organism>